<gene>
    <name evidence="6" type="ORF">JWYL7_1226</name>
    <name evidence="7" type="ORF">SAMN05661008_00298</name>
</gene>
<accession>A0A150FRB0</accession>
<dbReference type="SMART" id="SM00534">
    <property type="entry name" value="MUTSac"/>
    <property type="match status" value="1"/>
</dbReference>
<name>A0A150FRB0_CLOPD</name>
<feature type="domain" description="DNA mismatch repair proteins mutS family" evidence="5">
    <location>
        <begin position="285"/>
        <end position="489"/>
    </location>
</feature>
<dbReference type="RefSeq" id="WP_331721835.1">
    <property type="nucleotide sequence ID" value="NZ_FRBG01000001.1"/>
</dbReference>
<evidence type="ECO:0000313" key="7">
    <source>
        <dbReference type="EMBL" id="SHK45155.1"/>
    </source>
</evidence>
<evidence type="ECO:0000313" key="8">
    <source>
        <dbReference type="Proteomes" id="UP000092605"/>
    </source>
</evidence>
<dbReference type="EMBL" id="FRBG01000001">
    <property type="protein sequence ID" value="SHK45155.1"/>
    <property type="molecule type" value="Genomic_DNA"/>
</dbReference>
<protein>
    <submittedName>
        <fullName evidence="6">DNA mismatch repair protein MutS domain protein</fullName>
    </submittedName>
    <submittedName>
        <fullName evidence="7">MutS domain V</fullName>
    </submittedName>
</protein>
<keyword evidence="2" id="KW-0067">ATP-binding</keyword>
<feature type="domain" description="DNA mismatch repair protein MutS core" evidence="4">
    <location>
        <begin position="13"/>
        <end position="268"/>
    </location>
</feature>
<dbReference type="GO" id="GO:0005524">
    <property type="term" value="F:ATP binding"/>
    <property type="evidence" value="ECO:0007669"/>
    <property type="project" value="UniProtKB-KW"/>
</dbReference>
<evidence type="ECO:0000256" key="1">
    <source>
        <dbReference type="ARBA" id="ARBA00022741"/>
    </source>
</evidence>
<dbReference type="EMBL" id="LSFY01000001">
    <property type="protein sequence ID" value="KXZ40151.1"/>
    <property type="molecule type" value="Genomic_DNA"/>
</dbReference>
<dbReference type="GO" id="GO:0030983">
    <property type="term" value="F:mismatched DNA binding"/>
    <property type="evidence" value="ECO:0007669"/>
    <property type="project" value="InterPro"/>
</dbReference>
<dbReference type="GO" id="GO:0140664">
    <property type="term" value="F:ATP-dependent DNA damage sensor activity"/>
    <property type="evidence" value="ECO:0007669"/>
    <property type="project" value="InterPro"/>
</dbReference>
<evidence type="ECO:0000313" key="6">
    <source>
        <dbReference type="EMBL" id="KXZ40151.1"/>
    </source>
</evidence>
<dbReference type="Proteomes" id="UP000323392">
    <property type="component" value="Unassembled WGS sequence"/>
</dbReference>
<dbReference type="PANTHER" id="PTHR11361">
    <property type="entry name" value="DNA MISMATCH REPAIR PROTEIN MUTS FAMILY MEMBER"/>
    <property type="match status" value="1"/>
</dbReference>
<evidence type="ECO:0000259" key="4">
    <source>
        <dbReference type="SMART" id="SM00533"/>
    </source>
</evidence>
<reference evidence="7 9" key="2">
    <citation type="submission" date="2016-11" db="EMBL/GenBank/DDBJ databases">
        <authorList>
            <person name="Varghese N."/>
            <person name="Submissions S."/>
        </authorList>
    </citation>
    <scope>NUCLEOTIDE SEQUENCE [LARGE SCALE GENOMIC DNA]</scope>
    <source>
        <strain evidence="7 9">DSM 7308</strain>
    </source>
</reference>
<reference evidence="6 8" key="1">
    <citation type="submission" date="2016-02" db="EMBL/GenBank/DDBJ databases">
        <title>Draft genome sequence for Clostridium paradoxum JW-YL-7.</title>
        <authorList>
            <person name="Utturkar S.M."/>
            <person name="Lancaster A."/>
            <person name="Poole F.L."/>
            <person name="Adams M.W."/>
            <person name="Brown S.D."/>
        </authorList>
    </citation>
    <scope>NUCLEOTIDE SEQUENCE [LARGE SCALE GENOMIC DNA]</scope>
    <source>
        <strain evidence="6 8">JW-YL-7</strain>
    </source>
</reference>
<dbReference type="GO" id="GO:0006298">
    <property type="term" value="P:mismatch repair"/>
    <property type="evidence" value="ECO:0007669"/>
    <property type="project" value="InterPro"/>
</dbReference>
<dbReference type="AlphaFoldDB" id="A0A150FRB0"/>
<keyword evidence="1" id="KW-0547">Nucleotide-binding</keyword>
<dbReference type="InterPro" id="IPR000432">
    <property type="entry name" value="DNA_mismatch_repair_MutS_C"/>
</dbReference>
<keyword evidence="3" id="KW-0238">DNA-binding</keyword>
<dbReference type="InterPro" id="IPR027417">
    <property type="entry name" value="P-loop_NTPase"/>
</dbReference>
<dbReference type="InterPro" id="IPR036187">
    <property type="entry name" value="DNA_mismatch_repair_MutS_sf"/>
</dbReference>
<dbReference type="Proteomes" id="UP000092605">
    <property type="component" value="Unassembled WGS sequence"/>
</dbReference>
<evidence type="ECO:0000259" key="5">
    <source>
        <dbReference type="SMART" id="SM00534"/>
    </source>
</evidence>
<organism evidence="6 8">
    <name type="scientific">Alkalithermobacter thermoalcaliphilus JW-YL-7 = DSM 7308</name>
    <dbReference type="NCBI Taxonomy" id="1121328"/>
    <lineage>
        <taxon>Bacteria</taxon>
        <taxon>Bacillati</taxon>
        <taxon>Bacillota</taxon>
        <taxon>Clostridia</taxon>
        <taxon>Peptostreptococcales</taxon>
        <taxon>Tepidibacteraceae</taxon>
        <taxon>Alkalithermobacter</taxon>
    </lineage>
</organism>
<sequence>MDSIKFLDDKQRDSVGLNFIIENLRVCTPYGSYEKKNIKPFKRKDKKLLLQELDNIEKIVNSLSVNKDIYSQIEMILSKIKDISGSIKRCENLQTLDEVELYEIKYFSIQVNKFISLYENLNLNIDNIKFYKLDNIIKLLDPENKNIPTFYIYESYSENLKKIRYEKRLIEEKIFKEEDKEKLKILKDQRMKIVIQEEEEELRIRKFLTSEIKKEILYLKTNISSLGKIDLLIGKAKLSLEYNGVKPIIIDDIKVELKEAFNPYIKQLINKKNKEFTPISISLSKGTTVITGANMSGKSVSLKTTVLNLILANMGFFIFCKYGKIPILDFIYYISDDMQSIHKGLSTFGAEIIKLNQIIQNAKIETGFIALDEFARGTNPKEGCILAKSICEYFNKCDSIVLLSTHYDNVANSALEHYQVVGLKNVDFNLLKRKIDLNKSFSVQIIQDHMDYRLEKVSSKNEVPKDALNISILLGLEKEVINLINKHYEGD</sequence>
<dbReference type="InterPro" id="IPR045076">
    <property type="entry name" value="MutS"/>
</dbReference>
<evidence type="ECO:0000256" key="2">
    <source>
        <dbReference type="ARBA" id="ARBA00022840"/>
    </source>
</evidence>
<dbReference type="SMART" id="SM00533">
    <property type="entry name" value="MUTSd"/>
    <property type="match status" value="1"/>
</dbReference>
<dbReference type="Pfam" id="PF00488">
    <property type="entry name" value="MutS_V"/>
    <property type="match status" value="1"/>
</dbReference>
<proteinExistence type="predicted"/>
<dbReference type="InterPro" id="IPR007696">
    <property type="entry name" value="DNA_mismatch_repair_MutS_core"/>
</dbReference>
<evidence type="ECO:0000313" key="9">
    <source>
        <dbReference type="Proteomes" id="UP000323392"/>
    </source>
</evidence>
<dbReference type="Gene3D" id="3.40.50.300">
    <property type="entry name" value="P-loop containing nucleotide triphosphate hydrolases"/>
    <property type="match status" value="1"/>
</dbReference>
<dbReference type="SUPFAM" id="SSF48334">
    <property type="entry name" value="DNA repair protein MutS, domain III"/>
    <property type="match status" value="1"/>
</dbReference>
<dbReference type="PATRIC" id="fig|1121328.3.peg.1235"/>
<comment type="caution">
    <text evidence="6">The sequence shown here is derived from an EMBL/GenBank/DDBJ whole genome shotgun (WGS) entry which is preliminary data.</text>
</comment>
<evidence type="ECO:0000256" key="3">
    <source>
        <dbReference type="ARBA" id="ARBA00023125"/>
    </source>
</evidence>
<dbReference type="PANTHER" id="PTHR11361:SF14">
    <property type="entry name" value="DNA MISMATCH REPAIR PROTEIN MUTS, TYPE 2"/>
    <property type="match status" value="1"/>
</dbReference>
<dbReference type="STRING" id="1121328.JWYL7_1226"/>
<keyword evidence="9" id="KW-1185">Reference proteome</keyword>
<dbReference type="SUPFAM" id="SSF52540">
    <property type="entry name" value="P-loop containing nucleoside triphosphate hydrolases"/>
    <property type="match status" value="1"/>
</dbReference>